<feature type="compositionally biased region" description="Polar residues" evidence="1">
    <location>
        <begin position="83"/>
        <end position="96"/>
    </location>
</feature>
<feature type="region of interest" description="Disordered" evidence="1">
    <location>
        <begin position="83"/>
        <end position="103"/>
    </location>
</feature>
<dbReference type="EMBL" id="JBGBZA010000002">
    <property type="protein sequence ID" value="MEY9317608.1"/>
    <property type="molecule type" value="Genomic_DNA"/>
</dbReference>
<keyword evidence="3" id="KW-1185">Reference proteome</keyword>
<reference evidence="2 3" key="1">
    <citation type="submission" date="2024-07" db="EMBL/GenBank/DDBJ databases">
        <title>Genomic Encyclopedia of Type Strains, Phase V (KMG-V): Genome sequencing to study the core and pangenomes of soil and plant-associated prokaryotes.</title>
        <authorList>
            <person name="Whitman W."/>
        </authorList>
    </citation>
    <scope>NUCLEOTIDE SEQUENCE [LARGE SCALE GENOMIC DNA]</scope>
    <source>
        <strain evidence="2 3">USDA 415</strain>
    </source>
</reference>
<evidence type="ECO:0000313" key="2">
    <source>
        <dbReference type="EMBL" id="MEY9317608.1"/>
    </source>
</evidence>
<accession>A0ABV4F2D7</accession>
<comment type="caution">
    <text evidence="2">The sequence shown here is derived from an EMBL/GenBank/DDBJ whole genome shotgun (WGS) entry which is preliminary data.</text>
</comment>
<gene>
    <name evidence="2" type="ORF">ABIF29_004407</name>
</gene>
<proteinExistence type="predicted"/>
<dbReference type="Proteomes" id="UP001565471">
    <property type="component" value="Unassembled WGS sequence"/>
</dbReference>
<protein>
    <submittedName>
        <fullName evidence="2">Uncharacterized protein</fullName>
    </submittedName>
</protein>
<organism evidence="2 3">
    <name type="scientific">Bradyrhizobium elkanii</name>
    <dbReference type="NCBI Taxonomy" id="29448"/>
    <lineage>
        <taxon>Bacteria</taxon>
        <taxon>Pseudomonadati</taxon>
        <taxon>Pseudomonadota</taxon>
        <taxon>Alphaproteobacteria</taxon>
        <taxon>Hyphomicrobiales</taxon>
        <taxon>Nitrobacteraceae</taxon>
        <taxon>Bradyrhizobium</taxon>
    </lineage>
</organism>
<evidence type="ECO:0000256" key="1">
    <source>
        <dbReference type="SAM" id="MobiDB-lite"/>
    </source>
</evidence>
<name>A0ABV4F2D7_BRAEL</name>
<feature type="compositionally biased region" description="Polar residues" evidence="1">
    <location>
        <begin position="1"/>
        <end position="41"/>
    </location>
</feature>
<evidence type="ECO:0000313" key="3">
    <source>
        <dbReference type="Proteomes" id="UP001565471"/>
    </source>
</evidence>
<sequence>MSLGTSEPTSIVPFATTTSTKKATNPARSSNALRASKSSGAERSGDGFFVRCGKQYTNAEIDIIRRNRHLRLHDLHALLPGRSRQSVSGKRSSTGFTYRRPPFTRGEDEEIRRAAATKGATGISHILPHRTKWDITKRAQELGVTLFNSHELPLKILGEPLADAIRKRAREDGISVRALDAELGTGLYFTSCAALRAQRGSKPNMTAIRKAIEFFDAALIPGPEGTFTIDWKDE</sequence>
<feature type="region of interest" description="Disordered" evidence="1">
    <location>
        <begin position="1"/>
        <end position="44"/>
    </location>
</feature>